<keyword evidence="2" id="KW-1185">Reference proteome</keyword>
<name>D5BIA5_ZUNPS</name>
<protein>
    <submittedName>
        <fullName evidence="1">Uncharacterized protein</fullName>
    </submittedName>
</protein>
<dbReference type="HOGENOM" id="CLU_3376879_0_0_10"/>
<sequence>MINTKILPAVPKTIEGYKTDTQLSTSQQVKEGYF</sequence>
<gene>
    <name evidence="1" type="ordered locus">ZPR_3201</name>
</gene>
<dbReference type="KEGG" id="zpr:ZPR_3201"/>
<evidence type="ECO:0000313" key="1">
    <source>
        <dbReference type="EMBL" id="ADF53518.1"/>
    </source>
</evidence>
<accession>D5BIA5</accession>
<dbReference type="Proteomes" id="UP000001654">
    <property type="component" value="Chromosome"/>
</dbReference>
<dbReference type="EMBL" id="CP001650">
    <property type="protein sequence ID" value="ADF53518.1"/>
    <property type="molecule type" value="Genomic_DNA"/>
</dbReference>
<dbReference type="AlphaFoldDB" id="D5BIA5"/>
<proteinExistence type="predicted"/>
<organism evidence="1 2">
    <name type="scientific">Zunongwangia profunda (strain DSM 18752 / CCTCC AB 206139 / SM-A87)</name>
    <name type="common">Wangia profunda</name>
    <dbReference type="NCBI Taxonomy" id="655815"/>
    <lineage>
        <taxon>Bacteria</taxon>
        <taxon>Pseudomonadati</taxon>
        <taxon>Bacteroidota</taxon>
        <taxon>Flavobacteriia</taxon>
        <taxon>Flavobacteriales</taxon>
        <taxon>Flavobacteriaceae</taxon>
        <taxon>Zunongwangia</taxon>
    </lineage>
</organism>
<reference evidence="1 2" key="1">
    <citation type="journal article" date="2010" name="BMC Genomics">
        <title>The complete genome of Zunongwangia profunda SM-A87 reveals its adaptation to the deep-sea environment and ecological role in sedimentary organic nitrogen degradation.</title>
        <authorList>
            <person name="Qin Q.L."/>
            <person name="Zhang X.Y."/>
            <person name="Wang X.M."/>
            <person name="Liu G.M."/>
            <person name="Chen X.L."/>
            <person name="Xie B.B."/>
            <person name="Dang H.Y."/>
            <person name="Zhou B.C."/>
            <person name="Yu J."/>
            <person name="Zhang Y.Z."/>
        </authorList>
    </citation>
    <scope>NUCLEOTIDE SEQUENCE [LARGE SCALE GENOMIC DNA]</scope>
    <source>
        <strain evidence="2">DSM 18752 / CCTCC AB 206139 / SM-A87</strain>
    </source>
</reference>
<evidence type="ECO:0000313" key="2">
    <source>
        <dbReference type="Proteomes" id="UP000001654"/>
    </source>
</evidence>